<dbReference type="InterPro" id="IPR047967">
    <property type="entry name" value="PolX_PHP"/>
</dbReference>
<dbReference type="GO" id="GO:0005829">
    <property type="term" value="C:cytosol"/>
    <property type="evidence" value="ECO:0007669"/>
    <property type="project" value="TreeGrafter"/>
</dbReference>
<accession>B7BFD5</accession>
<dbReference type="InterPro" id="IPR003141">
    <property type="entry name" value="Pol/His_phosphatase_N"/>
</dbReference>
<dbReference type="EMBL" id="ABYH01000382">
    <property type="protein sequence ID" value="EEC94886.1"/>
    <property type="molecule type" value="Genomic_DNA"/>
</dbReference>
<dbReference type="Proteomes" id="UP000005510">
    <property type="component" value="Unassembled WGS sequence"/>
</dbReference>
<dbReference type="InterPro" id="IPR016195">
    <property type="entry name" value="Pol/histidinol_Pase-like"/>
</dbReference>
<dbReference type="GO" id="GO:0042578">
    <property type="term" value="F:phosphoric ester hydrolase activity"/>
    <property type="evidence" value="ECO:0007669"/>
    <property type="project" value="TreeGrafter"/>
</dbReference>
<dbReference type="InterPro" id="IPR004013">
    <property type="entry name" value="PHP_dom"/>
</dbReference>
<reference evidence="2 3" key="2">
    <citation type="submission" date="2008-10" db="EMBL/GenBank/DDBJ databases">
        <authorList>
            <person name="Fulton L."/>
            <person name="Clifton S."/>
            <person name="Fulton B."/>
            <person name="Xu J."/>
            <person name="Minx P."/>
            <person name="Pepin K.H."/>
            <person name="Johnson M."/>
            <person name="Bhonagiri V."/>
            <person name="Nash W.E."/>
            <person name="Mardis E.R."/>
            <person name="Wilson R.K."/>
        </authorList>
    </citation>
    <scope>NUCLEOTIDE SEQUENCE [LARGE SCALE GENOMIC DNA]</scope>
    <source>
        <strain evidence="2 3">DSM 18315</strain>
    </source>
</reference>
<dbReference type="AlphaFoldDB" id="B7BFD5"/>
<reference evidence="2 3" key="1">
    <citation type="submission" date="2008-10" db="EMBL/GenBank/DDBJ databases">
        <title>Draft genome sequence of Parabacteroides johnsonii (DSM 18315).</title>
        <authorList>
            <person name="Sudarsanam P."/>
            <person name="Ley R."/>
            <person name="Guruge J."/>
            <person name="Turnbaugh P.J."/>
            <person name="Mahowald M."/>
            <person name="Liep D."/>
            <person name="Gordon J."/>
        </authorList>
    </citation>
    <scope>NUCLEOTIDE SEQUENCE [LARGE SCALE GENOMIC DNA]</scope>
    <source>
        <strain evidence="2 3">DSM 18315</strain>
    </source>
</reference>
<dbReference type="CDD" id="cd07436">
    <property type="entry name" value="PHP_PolX"/>
    <property type="match status" value="1"/>
</dbReference>
<dbReference type="SMART" id="SM00481">
    <property type="entry name" value="POLIIIAc"/>
    <property type="match status" value="1"/>
</dbReference>
<evidence type="ECO:0000259" key="1">
    <source>
        <dbReference type="SMART" id="SM00481"/>
    </source>
</evidence>
<dbReference type="PANTHER" id="PTHR36928">
    <property type="entry name" value="PHOSPHATASE YCDX-RELATED"/>
    <property type="match status" value="1"/>
</dbReference>
<proteinExistence type="predicted"/>
<dbReference type="PANTHER" id="PTHR36928:SF1">
    <property type="entry name" value="PHOSPHATASE YCDX-RELATED"/>
    <property type="match status" value="1"/>
</dbReference>
<dbReference type="HOGENOM" id="CLU_681239_0_0_10"/>
<dbReference type="GO" id="GO:0008270">
    <property type="term" value="F:zinc ion binding"/>
    <property type="evidence" value="ECO:0007669"/>
    <property type="project" value="TreeGrafter"/>
</dbReference>
<dbReference type="SUPFAM" id="SSF89550">
    <property type="entry name" value="PHP domain-like"/>
    <property type="match status" value="1"/>
</dbReference>
<name>B7BFD5_9BACT</name>
<keyword evidence="2" id="KW-0378">Hydrolase</keyword>
<gene>
    <name evidence="2" type="ORF">PRABACTJOHN_03764</name>
</gene>
<feature type="domain" description="Polymerase/histidinol phosphatase N-terminal" evidence="1">
    <location>
        <begin position="175"/>
        <end position="250"/>
    </location>
</feature>
<evidence type="ECO:0000313" key="3">
    <source>
        <dbReference type="Proteomes" id="UP000005510"/>
    </source>
</evidence>
<dbReference type="STRING" id="537006.PRABACTJOHN_03764"/>
<sequence>MNIQNKKLYYKFFDLERASLFFGDEELNLYANQILNLIDSFSKESDDSIIDQNNIHQLIFDNRTIGYFREYKNKGTIEFIDRYLADIPDWLRSLILPNFLDLKELRSIIKNDLINSKQQLYRYYLSDKAKSIYGADRADLYAYYVENLESADFPHKYAINNNGSESYICGKKLFGSFHNHTNYSDGRCKISELRKLAIECGREYVGISDHSKIVNGVKEDDLFKQIEEIDKLNRLSRPTILKSIECEILSDGSLDFETKILAQLDYVIVAVHRDVCMTKKEATKRILKAIEHPESNILAHPSSRIYKRNIGLYLDMYRIIDACVQNNVVVEINGDPLRLDLDPKYVQYAITKGAMFSLDSDTHTQKSFYNINNAIRIAEDNNIPIESIINLKTKTELFKTTFNK</sequence>
<dbReference type="Gene3D" id="3.20.20.140">
    <property type="entry name" value="Metal-dependent hydrolases"/>
    <property type="match status" value="1"/>
</dbReference>
<dbReference type="InterPro" id="IPR050243">
    <property type="entry name" value="PHP_phosphatase"/>
</dbReference>
<comment type="caution">
    <text evidence="2">The sequence shown here is derived from an EMBL/GenBank/DDBJ whole genome shotgun (WGS) entry which is preliminary data.</text>
</comment>
<protein>
    <submittedName>
        <fullName evidence="2">PHP domain protein</fullName>
        <ecNumber evidence="2">3.1.3.-</ecNumber>
    </submittedName>
</protein>
<evidence type="ECO:0000313" key="2">
    <source>
        <dbReference type="EMBL" id="EEC94886.1"/>
    </source>
</evidence>
<dbReference type="Pfam" id="PF02811">
    <property type="entry name" value="PHP"/>
    <property type="match status" value="1"/>
</dbReference>
<organism evidence="2 3">
    <name type="scientific">Parabacteroides johnsonii DSM 18315</name>
    <dbReference type="NCBI Taxonomy" id="537006"/>
    <lineage>
        <taxon>Bacteria</taxon>
        <taxon>Pseudomonadati</taxon>
        <taxon>Bacteroidota</taxon>
        <taxon>Bacteroidia</taxon>
        <taxon>Bacteroidales</taxon>
        <taxon>Tannerellaceae</taxon>
        <taxon>Parabacteroides</taxon>
    </lineage>
</organism>
<dbReference type="EC" id="3.1.3.-" evidence="2"/>